<evidence type="ECO:0000256" key="1">
    <source>
        <dbReference type="ARBA" id="ARBA00004123"/>
    </source>
</evidence>
<dbReference type="eggNOG" id="ENOG502SGJ3">
    <property type="taxonomic scope" value="Eukaryota"/>
</dbReference>
<dbReference type="OrthoDB" id="5575144at2759"/>
<dbReference type="EnsemblProtists" id="EKX34753">
    <property type="protein sequence ID" value="EKX34753"/>
    <property type="gene ID" value="GUITHDRAFT_119062"/>
</dbReference>
<feature type="region of interest" description="Disordered" evidence="3">
    <location>
        <begin position="114"/>
        <end position="151"/>
    </location>
</feature>
<keyword evidence="7" id="KW-1185">Reference proteome</keyword>
<protein>
    <recommendedName>
        <fullName evidence="4">Zn(2)-C6 fungal-type domain-containing protein</fullName>
    </recommendedName>
</protein>
<dbReference type="Gene3D" id="4.10.240.10">
    <property type="entry name" value="Zn(2)-C6 fungal-type DNA-binding domain"/>
    <property type="match status" value="1"/>
</dbReference>
<dbReference type="PaxDb" id="55529-EKX34753"/>
<accession>L1IEU3</accession>
<keyword evidence="2" id="KW-0539">Nucleus</keyword>
<evidence type="ECO:0000313" key="5">
    <source>
        <dbReference type="EMBL" id="EKX34753.1"/>
    </source>
</evidence>
<evidence type="ECO:0000313" key="6">
    <source>
        <dbReference type="EnsemblProtists" id="EKX34753"/>
    </source>
</evidence>
<dbReference type="KEGG" id="gtt:GUITHDRAFT_119062"/>
<dbReference type="Proteomes" id="UP000011087">
    <property type="component" value="Unassembled WGS sequence"/>
</dbReference>
<comment type="subcellular location">
    <subcellularLocation>
        <location evidence="1">Nucleus</location>
    </subcellularLocation>
</comment>
<reference evidence="7" key="2">
    <citation type="submission" date="2012-11" db="EMBL/GenBank/DDBJ databases">
        <authorList>
            <person name="Kuo A."/>
            <person name="Curtis B.A."/>
            <person name="Tanifuji G."/>
            <person name="Burki F."/>
            <person name="Gruber A."/>
            <person name="Irimia M."/>
            <person name="Maruyama S."/>
            <person name="Arias M.C."/>
            <person name="Ball S.G."/>
            <person name="Gile G.H."/>
            <person name="Hirakawa Y."/>
            <person name="Hopkins J.F."/>
            <person name="Rensing S.A."/>
            <person name="Schmutz J."/>
            <person name="Symeonidi A."/>
            <person name="Elias M."/>
            <person name="Eveleigh R.J."/>
            <person name="Herman E.K."/>
            <person name="Klute M.J."/>
            <person name="Nakayama T."/>
            <person name="Obornik M."/>
            <person name="Reyes-Prieto A."/>
            <person name="Armbrust E.V."/>
            <person name="Aves S.J."/>
            <person name="Beiko R.G."/>
            <person name="Coutinho P."/>
            <person name="Dacks J.B."/>
            <person name="Durnford D.G."/>
            <person name="Fast N.M."/>
            <person name="Green B.R."/>
            <person name="Grisdale C."/>
            <person name="Hempe F."/>
            <person name="Henrissat B."/>
            <person name="Hoppner M.P."/>
            <person name="Ishida K.-I."/>
            <person name="Kim E."/>
            <person name="Koreny L."/>
            <person name="Kroth P.G."/>
            <person name="Liu Y."/>
            <person name="Malik S.-B."/>
            <person name="Maier U.G."/>
            <person name="McRose D."/>
            <person name="Mock T."/>
            <person name="Neilson J.A."/>
            <person name="Onodera N.T."/>
            <person name="Poole A.M."/>
            <person name="Pritham E.J."/>
            <person name="Richards T.A."/>
            <person name="Rocap G."/>
            <person name="Roy S.W."/>
            <person name="Sarai C."/>
            <person name="Schaack S."/>
            <person name="Shirato S."/>
            <person name="Slamovits C.H."/>
            <person name="Spencer D.F."/>
            <person name="Suzuki S."/>
            <person name="Worden A.Z."/>
            <person name="Zauner S."/>
            <person name="Barry K."/>
            <person name="Bell C."/>
            <person name="Bharti A.K."/>
            <person name="Crow J.A."/>
            <person name="Grimwood J."/>
            <person name="Kramer R."/>
            <person name="Lindquist E."/>
            <person name="Lucas S."/>
            <person name="Salamov A."/>
            <person name="McFadden G.I."/>
            <person name="Lane C.E."/>
            <person name="Keeling P.J."/>
            <person name="Gray M.W."/>
            <person name="Grigoriev I.V."/>
            <person name="Archibald J.M."/>
        </authorList>
    </citation>
    <scope>NUCLEOTIDE SEQUENCE</scope>
    <source>
        <strain evidence="7">CCMP2712</strain>
    </source>
</reference>
<dbReference type="GO" id="GO:0000981">
    <property type="term" value="F:DNA-binding transcription factor activity, RNA polymerase II-specific"/>
    <property type="evidence" value="ECO:0007669"/>
    <property type="project" value="InterPro"/>
</dbReference>
<dbReference type="Pfam" id="PF00172">
    <property type="entry name" value="Zn_clus"/>
    <property type="match status" value="2"/>
</dbReference>
<gene>
    <name evidence="5" type="ORF">GUITHDRAFT_119062</name>
</gene>
<dbReference type="GO" id="GO:0005634">
    <property type="term" value="C:nucleus"/>
    <property type="evidence" value="ECO:0007669"/>
    <property type="project" value="UniProtKB-SubCell"/>
</dbReference>
<dbReference type="EMBL" id="JH993103">
    <property type="protein sequence ID" value="EKX34753.1"/>
    <property type="molecule type" value="Genomic_DNA"/>
</dbReference>
<evidence type="ECO:0000256" key="3">
    <source>
        <dbReference type="SAM" id="MobiDB-lite"/>
    </source>
</evidence>
<dbReference type="PROSITE" id="PS50048">
    <property type="entry name" value="ZN2_CY6_FUNGAL_2"/>
    <property type="match status" value="1"/>
</dbReference>
<dbReference type="InterPro" id="IPR050613">
    <property type="entry name" value="Sec_Metabolite_Reg"/>
</dbReference>
<reference evidence="5 7" key="1">
    <citation type="journal article" date="2012" name="Nature">
        <title>Algal genomes reveal evolutionary mosaicism and the fate of nucleomorphs.</title>
        <authorList>
            <consortium name="DOE Joint Genome Institute"/>
            <person name="Curtis B.A."/>
            <person name="Tanifuji G."/>
            <person name="Burki F."/>
            <person name="Gruber A."/>
            <person name="Irimia M."/>
            <person name="Maruyama S."/>
            <person name="Arias M.C."/>
            <person name="Ball S.G."/>
            <person name="Gile G.H."/>
            <person name="Hirakawa Y."/>
            <person name="Hopkins J.F."/>
            <person name="Kuo A."/>
            <person name="Rensing S.A."/>
            <person name="Schmutz J."/>
            <person name="Symeonidi A."/>
            <person name="Elias M."/>
            <person name="Eveleigh R.J."/>
            <person name="Herman E.K."/>
            <person name="Klute M.J."/>
            <person name="Nakayama T."/>
            <person name="Obornik M."/>
            <person name="Reyes-Prieto A."/>
            <person name="Armbrust E.V."/>
            <person name="Aves S.J."/>
            <person name="Beiko R.G."/>
            <person name="Coutinho P."/>
            <person name="Dacks J.B."/>
            <person name="Durnford D.G."/>
            <person name="Fast N.M."/>
            <person name="Green B.R."/>
            <person name="Grisdale C.J."/>
            <person name="Hempel F."/>
            <person name="Henrissat B."/>
            <person name="Hoppner M.P."/>
            <person name="Ishida K."/>
            <person name="Kim E."/>
            <person name="Koreny L."/>
            <person name="Kroth P.G."/>
            <person name="Liu Y."/>
            <person name="Malik S.B."/>
            <person name="Maier U.G."/>
            <person name="McRose D."/>
            <person name="Mock T."/>
            <person name="Neilson J.A."/>
            <person name="Onodera N.T."/>
            <person name="Poole A.M."/>
            <person name="Pritham E.J."/>
            <person name="Richards T.A."/>
            <person name="Rocap G."/>
            <person name="Roy S.W."/>
            <person name="Sarai C."/>
            <person name="Schaack S."/>
            <person name="Shirato S."/>
            <person name="Slamovits C.H."/>
            <person name="Spencer D.F."/>
            <person name="Suzuki S."/>
            <person name="Worden A.Z."/>
            <person name="Zauner S."/>
            <person name="Barry K."/>
            <person name="Bell C."/>
            <person name="Bharti A.K."/>
            <person name="Crow J.A."/>
            <person name="Grimwood J."/>
            <person name="Kramer R."/>
            <person name="Lindquist E."/>
            <person name="Lucas S."/>
            <person name="Salamov A."/>
            <person name="McFadden G.I."/>
            <person name="Lane C.E."/>
            <person name="Keeling P.J."/>
            <person name="Gray M.W."/>
            <person name="Grigoriev I.V."/>
            <person name="Archibald J.M."/>
        </authorList>
    </citation>
    <scope>NUCLEOTIDE SEQUENCE</scope>
    <source>
        <strain evidence="5 7">CCMP2712</strain>
    </source>
</reference>
<dbReference type="AlphaFoldDB" id="L1IEU3"/>
<dbReference type="PROSITE" id="PS00463">
    <property type="entry name" value="ZN2_CY6_FUNGAL_1"/>
    <property type="match status" value="1"/>
</dbReference>
<evidence type="ECO:0000313" key="7">
    <source>
        <dbReference type="Proteomes" id="UP000011087"/>
    </source>
</evidence>
<evidence type="ECO:0000256" key="2">
    <source>
        <dbReference type="ARBA" id="ARBA00023242"/>
    </source>
</evidence>
<dbReference type="InterPro" id="IPR001138">
    <property type="entry name" value="Zn2Cys6_DnaBD"/>
</dbReference>
<dbReference type="SUPFAM" id="SSF57701">
    <property type="entry name" value="Zn2/Cys6 DNA-binding domain"/>
    <property type="match status" value="1"/>
</dbReference>
<sequence length="472" mass="52506">MMIVREDGSASGIKGEESGSAGRDAKQKCDEQQPCSRCVGFGLSHKCVRIRRSQEAGYGGSKRAGIACVVCRSIKTKCDDQRPCSRCVRLGKEAMCVDDEQEAVPAMTRRNARRVRTASEGGGSAREGKAVLEGGTAREGGAERKGGEMQRTRAKGLTTVEWPLNFNTRAIQFDQASLLEERVVKMGWPSFLLSQQCMFGFDARQLMRVFHTLPPYLEIVTRRAFHAIEVIMQFHKAKAAQAPLDGTSDARNASQIKQIFYNAISEVGVARLSIDPVTGRRTEVYVSESLSRMLGLHVEEMISRLGSRELPIMTTEFSYFCYAMLGTLSLTLHPSKPFESFVRVRDLRENQASSCLVAKLLQQQEFDAAGRVIAFNSCIIPVSRREFENAVEHDSSALMAVSKHAIAGRGYDMLIDDMEPDLFASETMEGMQKTLEGEQRLRLLAKDIEEKFLPVVAIAEQILRMQRNANLL</sequence>
<dbReference type="SMART" id="SM00066">
    <property type="entry name" value="GAL4"/>
    <property type="match status" value="2"/>
</dbReference>
<evidence type="ECO:0000259" key="4">
    <source>
        <dbReference type="PROSITE" id="PS50048"/>
    </source>
</evidence>
<feature type="region of interest" description="Disordered" evidence="3">
    <location>
        <begin position="1"/>
        <end position="25"/>
    </location>
</feature>
<dbReference type="GeneID" id="17291506"/>
<feature type="compositionally biased region" description="Basic and acidic residues" evidence="3">
    <location>
        <begin position="140"/>
        <end position="151"/>
    </location>
</feature>
<dbReference type="CDD" id="cd00067">
    <property type="entry name" value="GAL4"/>
    <property type="match status" value="1"/>
</dbReference>
<dbReference type="InterPro" id="IPR036864">
    <property type="entry name" value="Zn2-C6_fun-type_DNA-bd_sf"/>
</dbReference>
<dbReference type="HOGENOM" id="CLU_600584_0_0_1"/>
<proteinExistence type="predicted"/>
<organism evidence="5">
    <name type="scientific">Guillardia theta (strain CCMP2712)</name>
    <name type="common">Cryptophyte</name>
    <dbReference type="NCBI Taxonomy" id="905079"/>
    <lineage>
        <taxon>Eukaryota</taxon>
        <taxon>Cryptophyceae</taxon>
        <taxon>Pyrenomonadales</taxon>
        <taxon>Geminigeraceae</taxon>
        <taxon>Guillardia</taxon>
    </lineage>
</organism>
<name>L1IEU3_GUITC</name>
<dbReference type="PANTHER" id="PTHR31001">
    <property type="entry name" value="UNCHARACTERIZED TRANSCRIPTIONAL REGULATORY PROTEIN"/>
    <property type="match status" value="1"/>
</dbReference>
<dbReference type="RefSeq" id="XP_005821733.1">
    <property type="nucleotide sequence ID" value="XM_005821676.1"/>
</dbReference>
<reference evidence="6" key="3">
    <citation type="submission" date="2016-03" db="UniProtKB">
        <authorList>
            <consortium name="EnsemblProtists"/>
        </authorList>
    </citation>
    <scope>IDENTIFICATION</scope>
</reference>
<feature type="domain" description="Zn(2)-C6 fungal-type" evidence="4">
    <location>
        <begin position="67"/>
        <end position="98"/>
    </location>
</feature>
<dbReference type="GO" id="GO:0008270">
    <property type="term" value="F:zinc ion binding"/>
    <property type="evidence" value="ECO:0007669"/>
    <property type="project" value="InterPro"/>
</dbReference>